<name>A0A1Y0W0Z4_PEDPE</name>
<evidence type="ECO:0000256" key="2">
    <source>
        <dbReference type="ARBA" id="ARBA00023315"/>
    </source>
</evidence>
<dbReference type="OMA" id="IKDRANG"/>
<reference evidence="7" key="5">
    <citation type="submission" date="2020-11" db="EMBL/GenBank/DDBJ databases">
        <title>Antibiotic susceptibility profiles of Pediococcus pentosaceus from various origins and their implications for the safety assessment of strains with food-technology applications.</title>
        <authorList>
            <person name="Shani N."/>
            <person name="Oberhaensli S."/>
            <person name="Arias E."/>
        </authorList>
    </citation>
    <scope>NUCLEOTIDE SEQUENCE</scope>
    <source>
        <strain evidence="7">FAM 19164</strain>
    </source>
</reference>
<keyword evidence="1 5" id="KW-0808">Transferase</keyword>
<dbReference type="EMBL" id="JADOFV010000003">
    <property type="protein sequence ID" value="MBF7127496.1"/>
    <property type="molecule type" value="Genomic_DNA"/>
</dbReference>
<dbReference type="PANTHER" id="PTHR43792">
    <property type="entry name" value="GNAT FAMILY, PUTATIVE (AFU_ORTHOLOGUE AFUA_3G00765)-RELATED-RELATED"/>
    <property type="match status" value="1"/>
</dbReference>
<dbReference type="RefSeq" id="WP_011672993.1">
    <property type="nucleotide sequence ID" value="NZ_CP023655.1"/>
</dbReference>
<reference evidence="9" key="4">
    <citation type="submission" date="2020-03" db="EMBL/GenBank/DDBJ databases">
        <title>SpeciesPrimer: A bioinformatics pipeline dedicated to the design of qPCR primers for the quantification of bacterial species.</title>
        <authorList>
            <person name="Dreier M."/>
            <person name="Berthoud H."/>
            <person name="Shani N."/>
            <person name="Wechsler D."/>
            <person name="Junier P."/>
        </authorList>
    </citation>
    <scope>NUCLEOTIDE SEQUENCE [LARGE SCALE GENOMIC DNA]</scope>
    <source>
        <strain evidence="9">FAM13073</strain>
    </source>
</reference>
<sequence length="172" mass="20047">MNKFELYHPILTEHFALDWLTHSKVRDIFELRHDPEIAKASDRDIDATIEDTTTYVNQMMRLVMNNEALIWGITDQNTHEFLGTFCIWDFDQAQKSASVRFEILRNQQHKGIMSEVLRRMSIFSFEELGLEKLFATALKNNTIARTLLEQVGFSAVASQTDNQNITLELNRH</sequence>
<dbReference type="GeneID" id="33062605"/>
<dbReference type="EC" id="2.3.1.128" evidence="5"/>
<evidence type="ECO:0000313" key="7">
    <source>
        <dbReference type="EMBL" id="MBF7127496.1"/>
    </source>
</evidence>
<evidence type="ECO:0000259" key="4">
    <source>
        <dbReference type="Pfam" id="PF13302"/>
    </source>
</evidence>
<keyword evidence="9" id="KW-1185">Reference proteome</keyword>
<dbReference type="Proteomes" id="UP000472573">
    <property type="component" value="Unassembled WGS sequence"/>
</dbReference>
<dbReference type="EMBL" id="WENB01000003">
    <property type="protein sequence ID" value="KAF0413414.1"/>
    <property type="molecule type" value="Genomic_DNA"/>
</dbReference>
<dbReference type="GO" id="GO:0016747">
    <property type="term" value="F:acyltransferase activity, transferring groups other than amino-acyl groups"/>
    <property type="evidence" value="ECO:0007669"/>
    <property type="project" value="InterPro"/>
</dbReference>
<comment type="similarity">
    <text evidence="3">Belongs to the acetyltransferase family. RimJ subfamily.</text>
</comment>
<dbReference type="PANTHER" id="PTHR43792:SF8">
    <property type="entry name" value="[RIBOSOMAL PROTEIN US5]-ALANINE N-ACETYLTRANSFERASE"/>
    <property type="match status" value="1"/>
</dbReference>
<reference evidence="6" key="2">
    <citation type="submission" date="2019-10" db="EMBL/GenBank/DDBJ databases">
        <authorList>
            <person name="Irmler S."/>
            <person name="Berthoud H."/>
            <person name="Roetschi A."/>
            <person name="Arias E."/>
            <person name="Shani N."/>
            <person name="Wuethrich D."/>
            <person name="Bruggmann R."/>
        </authorList>
    </citation>
    <scope>NUCLEOTIDE SEQUENCE</scope>
    <source>
        <strain evidence="6">FAM13073</strain>
    </source>
</reference>
<feature type="domain" description="N-acetyltransferase" evidence="4">
    <location>
        <begin position="17"/>
        <end position="153"/>
    </location>
</feature>
<dbReference type="InterPro" id="IPR016181">
    <property type="entry name" value="Acyl_CoA_acyltransferase"/>
</dbReference>
<dbReference type="SUPFAM" id="SSF55729">
    <property type="entry name" value="Acyl-CoA N-acyltransferases (Nat)"/>
    <property type="match status" value="1"/>
</dbReference>
<organism evidence="5 8">
    <name type="scientific">Pediococcus pentosaceus</name>
    <dbReference type="NCBI Taxonomy" id="1255"/>
    <lineage>
        <taxon>Bacteria</taxon>
        <taxon>Bacillati</taxon>
        <taxon>Bacillota</taxon>
        <taxon>Bacilli</taxon>
        <taxon>Lactobacillales</taxon>
        <taxon>Lactobacillaceae</taxon>
        <taxon>Pediococcus</taxon>
    </lineage>
</organism>
<evidence type="ECO:0000256" key="1">
    <source>
        <dbReference type="ARBA" id="ARBA00022679"/>
    </source>
</evidence>
<reference evidence="6" key="3">
    <citation type="submission" date="2019-12" db="EMBL/GenBank/DDBJ databases">
        <title>SpeciesPrimer: A bioinformatics pipeline dedicated to the design of qPCR primers for the quantification of bacterial species.</title>
        <authorList>
            <person name="Dreier M."/>
            <person name="Berthoud H."/>
            <person name="Shani N."/>
            <person name="Wechsler D."/>
            <person name="Junier P."/>
        </authorList>
    </citation>
    <scope>NUCLEOTIDE SEQUENCE</scope>
    <source>
        <strain evidence="6">FAM13073</strain>
    </source>
</reference>
<proteinExistence type="inferred from homology"/>
<evidence type="ECO:0000256" key="3">
    <source>
        <dbReference type="ARBA" id="ARBA00038502"/>
    </source>
</evidence>
<dbReference type="Gene3D" id="3.40.630.30">
    <property type="match status" value="1"/>
</dbReference>
<protein>
    <submittedName>
        <fullName evidence="6">GNAT family N-acetyltransferase</fullName>
    </submittedName>
    <submittedName>
        <fullName evidence="5">Ribosomal-protein-alanine N-acetyltransferase</fullName>
        <ecNumber evidence="5">2.3.1.128</ecNumber>
    </submittedName>
</protein>
<gene>
    <name evidence="5" type="primary">rimJ</name>
    <name evidence="6" type="ORF">GBO79_05525</name>
    <name evidence="7" type="ORF">ITQ97_06710</name>
    <name evidence="5" type="ORF">S100892_01884</name>
</gene>
<keyword evidence="2 5" id="KW-0012">Acyltransferase</keyword>
<dbReference type="Proteomes" id="UP000743107">
    <property type="component" value="Unassembled WGS sequence"/>
</dbReference>
<accession>A0A1Y0W0Z4</accession>
<evidence type="ECO:0000313" key="8">
    <source>
        <dbReference type="Proteomes" id="UP000196118"/>
    </source>
</evidence>
<dbReference type="Pfam" id="PF13302">
    <property type="entry name" value="Acetyltransf_3"/>
    <property type="match status" value="1"/>
</dbReference>
<dbReference type="EMBL" id="CP021474">
    <property type="protein sequence ID" value="ARW20427.1"/>
    <property type="molecule type" value="Genomic_DNA"/>
</dbReference>
<dbReference type="Proteomes" id="UP000196118">
    <property type="component" value="Chromosome"/>
</dbReference>
<dbReference type="AlphaFoldDB" id="A0A1Y0W0Z4"/>
<evidence type="ECO:0000313" key="5">
    <source>
        <dbReference type="EMBL" id="ARW20427.1"/>
    </source>
</evidence>
<evidence type="ECO:0000313" key="9">
    <source>
        <dbReference type="Proteomes" id="UP000472573"/>
    </source>
</evidence>
<evidence type="ECO:0000313" key="6">
    <source>
        <dbReference type="EMBL" id="KAF0413414.1"/>
    </source>
</evidence>
<dbReference type="InterPro" id="IPR000182">
    <property type="entry name" value="GNAT_dom"/>
</dbReference>
<dbReference type="InterPro" id="IPR051531">
    <property type="entry name" value="N-acetyltransferase"/>
</dbReference>
<reference evidence="5 8" key="1">
    <citation type="submission" date="2017-05" db="EMBL/GenBank/DDBJ databases">
        <title>Genome sequence of Pediococcus pentosaceus strain SRCM100892.</title>
        <authorList>
            <person name="Cho S.H."/>
        </authorList>
    </citation>
    <scope>NUCLEOTIDE SEQUENCE [LARGE SCALE GENOMIC DNA]</scope>
    <source>
        <strain evidence="5 8">SRCM100892</strain>
    </source>
</reference>